<dbReference type="CDD" id="cd08026">
    <property type="entry name" value="DUF326"/>
    <property type="match status" value="1"/>
</dbReference>
<keyword evidence="2" id="KW-1185">Reference proteome</keyword>
<dbReference type="PANTHER" id="PTHR37310:SF1">
    <property type="entry name" value="CYTOPLASMIC PROTEIN"/>
    <property type="match status" value="1"/>
</dbReference>
<dbReference type="EMBL" id="CP093442">
    <property type="protein sequence ID" value="UOF00695.1"/>
    <property type="molecule type" value="Genomic_DNA"/>
</dbReference>
<organism evidence="1 2">
    <name type="scientific">Bdellovibrio reynosensis</name>
    <dbReference type="NCBI Taxonomy" id="2835041"/>
    <lineage>
        <taxon>Bacteria</taxon>
        <taxon>Pseudomonadati</taxon>
        <taxon>Bdellovibrionota</taxon>
        <taxon>Bdellovibrionia</taxon>
        <taxon>Bdellovibrionales</taxon>
        <taxon>Pseudobdellovibrionaceae</taxon>
        <taxon>Bdellovibrio</taxon>
    </lineage>
</organism>
<dbReference type="Proteomes" id="UP000830116">
    <property type="component" value="Chromosome"/>
</dbReference>
<proteinExistence type="predicted"/>
<dbReference type="InterPro" id="IPR044543">
    <property type="entry name" value="YHJQ-like"/>
</dbReference>
<sequence length="136" mass="15365">MPITQIQDSDISRCINLCLSCERSCLETFNYCVEQKGTAFSGKHLSLLQFCADSCHLSAKLLMADVNHFHQACELTFELCSSTAAECERYEGDDIFVRCAEICRETQELCRRLAGMTVRVPFQEIPRTQTSTQASH</sequence>
<protein>
    <submittedName>
        <fullName evidence="1">Four-helix bundle copper-binding protein</fullName>
    </submittedName>
</protein>
<dbReference type="PANTHER" id="PTHR37310">
    <property type="entry name" value="CYTOPLASMIC PROTEIN-RELATED"/>
    <property type="match status" value="1"/>
</dbReference>
<reference evidence="1" key="1">
    <citation type="submission" date="2022-03" db="EMBL/GenBank/DDBJ databases">
        <title>Genome Identification and Characterization of new species Bdellovibrio reynosense LBG001 sp. nov. from a Mexico soil sample.</title>
        <authorList>
            <person name="Camilli A."/>
            <person name="Ajao Y."/>
            <person name="Guo X."/>
        </authorList>
    </citation>
    <scope>NUCLEOTIDE SEQUENCE</scope>
    <source>
        <strain evidence="1">LBG001</strain>
    </source>
</reference>
<name>A0ABY4C705_9BACT</name>
<dbReference type="Pfam" id="PF03860">
    <property type="entry name" value="Csp"/>
    <property type="match status" value="1"/>
</dbReference>
<dbReference type="InterPro" id="IPR005560">
    <property type="entry name" value="Csp_YhjQ"/>
</dbReference>
<evidence type="ECO:0000313" key="1">
    <source>
        <dbReference type="EMBL" id="UOF00695.1"/>
    </source>
</evidence>
<dbReference type="Gene3D" id="1.20.1270.360">
    <property type="match status" value="1"/>
</dbReference>
<dbReference type="RefSeq" id="WP_243536869.1">
    <property type="nucleotide sequence ID" value="NZ_CP093442.1"/>
</dbReference>
<evidence type="ECO:0000313" key="2">
    <source>
        <dbReference type="Proteomes" id="UP000830116"/>
    </source>
</evidence>
<accession>A0ABY4C705</accession>
<gene>
    <name evidence="1" type="ORF">MNR06_13405</name>
</gene>